<evidence type="ECO:0000313" key="1">
    <source>
        <dbReference type="EMBL" id="ERJ79989.1"/>
    </source>
</evidence>
<comment type="caution">
    <text evidence="1">The sequence shown here is derived from an EMBL/GenBank/DDBJ whole genome shotgun (WGS) entry which is preliminary data.</text>
</comment>
<name>A0ABP2Y9R3_9BACT</name>
<proteinExistence type="predicted"/>
<protein>
    <submittedName>
        <fullName evidence="1">Uncharacterized protein</fullName>
    </submittedName>
</protein>
<sequence length="39" mass="4575">MFHISKKHFENLLLIKNIYNIAVGNEKYRKALTTIGRSL</sequence>
<keyword evidence="2" id="KW-1185">Reference proteome</keyword>
<dbReference type="EMBL" id="AWUY01000039">
    <property type="protein sequence ID" value="ERJ79989.1"/>
    <property type="molecule type" value="Genomic_DNA"/>
</dbReference>
<accession>A0ABP2Y9R3</accession>
<dbReference type="Proteomes" id="UP000016660">
    <property type="component" value="Unassembled WGS sequence"/>
</dbReference>
<reference evidence="1 2" key="1">
    <citation type="submission" date="2013-06" db="EMBL/GenBank/DDBJ databases">
        <authorList>
            <person name="Weinstock G."/>
            <person name="Sodergren E."/>
            <person name="Lobos E.A."/>
            <person name="Fulton L."/>
            <person name="Fulton R."/>
            <person name="Courtney L."/>
            <person name="Fronick C."/>
            <person name="O'Laughlin M."/>
            <person name="Godfrey J."/>
            <person name="Wilson R.M."/>
            <person name="Miner T."/>
            <person name="Farmer C."/>
            <person name="Delehaunty K."/>
            <person name="Cordes M."/>
            <person name="Minx P."/>
            <person name="Tomlinson C."/>
            <person name="Chen J."/>
            <person name="Wollam A."/>
            <person name="Pepin K.H."/>
            <person name="Bhonagiri V."/>
            <person name="Zhang X."/>
            <person name="Warren W."/>
            <person name="Mitreva M."/>
            <person name="Mardis E.R."/>
            <person name="Wilson R.K."/>
        </authorList>
    </citation>
    <scope>NUCLEOTIDE SEQUENCE [LARGE SCALE GENOMIC DNA]</scope>
    <source>
        <strain evidence="1 2">ATCC 29426</strain>
    </source>
</reference>
<organism evidence="1 2">
    <name type="scientific">Prevotella disiens JCM 6334 = ATCC 29426</name>
    <dbReference type="NCBI Taxonomy" id="1235811"/>
    <lineage>
        <taxon>Bacteria</taxon>
        <taxon>Pseudomonadati</taxon>
        <taxon>Bacteroidota</taxon>
        <taxon>Bacteroidia</taxon>
        <taxon>Bacteroidales</taxon>
        <taxon>Prevotellaceae</taxon>
        <taxon>Prevotella</taxon>
    </lineage>
</organism>
<evidence type="ECO:0000313" key="2">
    <source>
        <dbReference type="Proteomes" id="UP000016660"/>
    </source>
</evidence>
<gene>
    <name evidence="1" type="ORF">HMPREF0653_00520</name>
</gene>